<evidence type="ECO:0000256" key="2">
    <source>
        <dbReference type="ARBA" id="ARBA00022475"/>
    </source>
</evidence>
<feature type="region of interest" description="Disordered" evidence="6">
    <location>
        <begin position="1"/>
        <end position="21"/>
    </location>
</feature>
<dbReference type="eggNOG" id="COG1714">
    <property type="taxonomic scope" value="Bacteria"/>
</dbReference>
<feature type="transmembrane region" description="Helical" evidence="7">
    <location>
        <begin position="51"/>
        <end position="69"/>
    </location>
</feature>
<evidence type="ECO:0000313" key="10">
    <source>
        <dbReference type="Proteomes" id="UP000029548"/>
    </source>
</evidence>
<feature type="domain" description="RDD" evidence="8">
    <location>
        <begin position="42"/>
        <end position="147"/>
    </location>
</feature>
<evidence type="ECO:0000256" key="5">
    <source>
        <dbReference type="ARBA" id="ARBA00023136"/>
    </source>
</evidence>
<evidence type="ECO:0000256" key="4">
    <source>
        <dbReference type="ARBA" id="ARBA00022989"/>
    </source>
</evidence>
<keyword evidence="5 7" id="KW-0472">Membrane</keyword>
<dbReference type="InterPro" id="IPR016795">
    <property type="entry name" value="UCP021697"/>
</dbReference>
<dbReference type="PIRSF" id="PIRSF021697">
    <property type="entry name" value="UCP021697"/>
    <property type="match status" value="1"/>
</dbReference>
<evidence type="ECO:0000259" key="8">
    <source>
        <dbReference type="Pfam" id="PF06271"/>
    </source>
</evidence>
<organism evidence="9 10">
    <name type="scientific">Corynebacterium freneyi DNF00450</name>
    <dbReference type="NCBI Taxonomy" id="1287475"/>
    <lineage>
        <taxon>Bacteria</taxon>
        <taxon>Bacillati</taxon>
        <taxon>Actinomycetota</taxon>
        <taxon>Actinomycetes</taxon>
        <taxon>Mycobacteriales</taxon>
        <taxon>Corynebacteriaceae</taxon>
        <taxon>Corynebacterium</taxon>
    </lineage>
</organism>
<evidence type="ECO:0000256" key="7">
    <source>
        <dbReference type="SAM" id="Phobius"/>
    </source>
</evidence>
<protein>
    <submittedName>
        <fullName evidence="9">Membrane protein</fullName>
    </submittedName>
</protein>
<evidence type="ECO:0000256" key="1">
    <source>
        <dbReference type="ARBA" id="ARBA00004651"/>
    </source>
</evidence>
<dbReference type="InterPro" id="IPR051791">
    <property type="entry name" value="Pra-immunoreactive"/>
</dbReference>
<dbReference type="EMBL" id="JRNE01000075">
    <property type="protein sequence ID" value="KGF15511.1"/>
    <property type="molecule type" value="Genomic_DNA"/>
</dbReference>
<keyword evidence="4 7" id="KW-1133">Transmembrane helix</keyword>
<dbReference type="RefSeq" id="WP_035123198.1">
    <property type="nucleotide sequence ID" value="NZ_JRNE01000075.1"/>
</dbReference>
<dbReference type="PANTHER" id="PTHR36115">
    <property type="entry name" value="PROLINE-RICH ANTIGEN HOMOLOG-RELATED"/>
    <property type="match status" value="1"/>
</dbReference>
<keyword evidence="3 7" id="KW-0812">Transmembrane</keyword>
<dbReference type="InterPro" id="IPR010432">
    <property type="entry name" value="RDD"/>
</dbReference>
<evidence type="ECO:0000256" key="3">
    <source>
        <dbReference type="ARBA" id="ARBA00022692"/>
    </source>
</evidence>
<dbReference type="PANTHER" id="PTHR36115:SF6">
    <property type="entry name" value="PROLINE-RICH ANTIGEN HOMOLOG"/>
    <property type="match status" value="1"/>
</dbReference>
<comment type="subcellular location">
    <subcellularLocation>
        <location evidence="1">Cell membrane</location>
        <topology evidence="1">Multi-pass membrane protein</topology>
    </subcellularLocation>
</comment>
<dbReference type="GO" id="GO:0005886">
    <property type="term" value="C:plasma membrane"/>
    <property type="evidence" value="ECO:0007669"/>
    <property type="project" value="UniProtKB-SubCell"/>
</dbReference>
<evidence type="ECO:0000313" key="9">
    <source>
        <dbReference type="EMBL" id="KGF15511.1"/>
    </source>
</evidence>
<reference evidence="9 10" key="1">
    <citation type="submission" date="2014-07" db="EMBL/GenBank/DDBJ databases">
        <authorList>
            <person name="McCorrison J."/>
            <person name="Sanka R."/>
            <person name="Torralba M."/>
            <person name="Gillis M."/>
            <person name="Haft D.H."/>
            <person name="Methe B."/>
            <person name="Sutton G."/>
            <person name="Nelson K.E."/>
        </authorList>
    </citation>
    <scope>NUCLEOTIDE SEQUENCE [LARGE SCALE GENOMIC DNA]</scope>
    <source>
        <strain evidence="9 10">DNF00450</strain>
    </source>
</reference>
<gene>
    <name evidence="9" type="ORF">HMPREF1650_10920</name>
</gene>
<proteinExistence type="predicted"/>
<feature type="transmembrane region" description="Helical" evidence="7">
    <location>
        <begin position="89"/>
        <end position="110"/>
    </location>
</feature>
<comment type="caution">
    <text evidence="9">The sequence shown here is derived from an EMBL/GenBank/DDBJ whole genome shotgun (WGS) entry which is preliminary data.</text>
</comment>
<dbReference type="AlphaFoldDB" id="A0A095Y0B7"/>
<name>A0A095Y0B7_9CORY</name>
<dbReference type="Proteomes" id="UP000029548">
    <property type="component" value="Unassembled WGS sequence"/>
</dbReference>
<dbReference type="Pfam" id="PF06271">
    <property type="entry name" value="RDD"/>
    <property type="match status" value="1"/>
</dbReference>
<evidence type="ECO:0000256" key="6">
    <source>
        <dbReference type="SAM" id="MobiDB-lite"/>
    </source>
</evidence>
<sequence>MAEKSNWLEGPQVPGQFDDPDNLSEYPGQNLGLAQSGEGSQASLLRRVGGILLDWFFCMFLTSLVYPFAGPNQEQIEQFGDPFIAWQSFTATWTALIFLIVGTVSVWLFGRTPGQGILRMGVARVDVPGERVGLWRAFVRTFLTLLLLPPAIQDSDLRGMHDRATGTAVIRG</sequence>
<keyword evidence="2" id="KW-1003">Cell membrane</keyword>
<accession>A0A095Y0B7</accession>